<dbReference type="Proteomes" id="UP000321287">
    <property type="component" value="Unassembled WGS sequence"/>
</dbReference>
<proteinExistence type="predicted"/>
<evidence type="ECO:0000313" key="2">
    <source>
        <dbReference type="Proteomes" id="UP000321287"/>
    </source>
</evidence>
<name>A0AAN4R3A7_9PROT</name>
<keyword evidence="2" id="KW-1185">Reference proteome</keyword>
<gene>
    <name evidence="1" type="ORF">ABO01nite_15770</name>
</gene>
<organism evidence="1 2">
    <name type="scientific">Asaia bogorensis NBRC 16594</name>
    <dbReference type="NCBI Taxonomy" id="1231624"/>
    <lineage>
        <taxon>Bacteria</taxon>
        <taxon>Pseudomonadati</taxon>
        <taxon>Pseudomonadota</taxon>
        <taxon>Alphaproteobacteria</taxon>
        <taxon>Acetobacterales</taxon>
        <taxon>Acetobacteraceae</taxon>
        <taxon>Asaia</taxon>
    </lineage>
</organism>
<protein>
    <submittedName>
        <fullName evidence="1">Uncharacterized protein</fullName>
    </submittedName>
</protein>
<reference evidence="1 2" key="1">
    <citation type="submission" date="2019-07" db="EMBL/GenBank/DDBJ databases">
        <title>Whole genome shotgun sequence of Asaia bogorensis NBRC 16594.</title>
        <authorList>
            <person name="Hosoyama A."/>
            <person name="Uohara A."/>
            <person name="Ohji S."/>
            <person name="Ichikawa N."/>
        </authorList>
    </citation>
    <scope>NUCLEOTIDE SEQUENCE [LARGE SCALE GENOMIC DNA]</scope>
    <source>
        <strain evidence="1 2">NBRC 16594</strain>
    </source>
</reference>
<evidence type="ECO:0000313" key="1">
    <source>
        <dbReference type="EMBL" id="GEL53570.1"/>
    </source>
</evidence>
<dbReference type="EMBL" id="BJVS01000003">
    <property type="protein sequence ID" value="GEL53570.1"/>
    <property type="molecule type" value="Genomic_DNA"/>
</dbReference>
<sequence length="85" mass="9024">MPAVFGQGDISRWCTGYGGGHRKQIVQIVLAPHETPDFRIVNGLVVSSVGDCSLAARMTNIMPASPFRNGTLAIASHRYGDKPAG</sequence>
<dbReference type="KEGG" id="abg:Asbog_00924"/>
<comment type="caution">
    <text evidence="1">The sequence shown here is derived from an EMBL/GenBank/DDBJ whole genome shotgun (WGS) entry which is preliminary data.</text>
</comment>
<accession>A0AAN4R3A7</accession>
<dbReference type="AlphaFoldDB" id="A0AAN4R3A7"/>